<evidence type="ECO:0000313" key="3">
    <source>
        <dbReference type="Proteomes" id="UP001153069"/>
    </source>
</evidence>
<name>A0A9N8H3C1_9STRA</name>
<feature type="compositionally biased region" description="Basic and acidic residues" evidence="1">
    <location>
        <begin position="1659"/>
        <end position="1682"/>
    </location>
</feature>
<dbReference type="OrthoDB" id="49652at2759"/>
<feature type="compositionally biased region" description="Polar residues" evidence="1">
    <location>
        <begin position="951"/>
        <end position="962"/>
    </location>
</feature>
<feature type="region of interest" description="Disordered" evidence="1">
    <location>
        <begin position="1613"/>
        <end position="1761"/>
    </location>
</feature>
<feature type="compositionally biased region" description="Low complexity" evidence="1">
    <location>
        <begin position="1744"/>
        <end position="1761"/>
    </location>
</feature>
<reference evidence="2" key="1">
    <citation type="submission" date="2020-06" db="EMBL/GenBank/DDBJ databases">
        <authorList>
            <consortium name="Plant Systems Biology data submission"/>
        </authorList>
    </citation>
    <scope>NUCLEOTIDE SEQUENCE</scope>
    <source>
        <strain evidence="2">D6</strain>
    </source>
</reference>
<dbReference type="InterPro" id="IPR016024">
    <property type="entry name" value="ARM-type_fold"/>
</dbReference>
<evidence type="ECO:0000256" key="1">
    <source>
        <dbReference type="SAM" id="MobiDB-lite"/>
    </source>
</evidence>
<dbReference type="Proteomes" id="UP001153069">
    <property type="component" value="Unassembled WGS sequence"/>
</dbReference>
<comment type="caution">
    <text evidence="2">The sequence shown here is derived from an EMBL/GenBank/DDBJ whole genome shotgun (WGS) entry which is preliminary data.</text>
</comment>
<gene>
    <name evidence="2" type="ORF">SEMRO_23_G016090.2</name>
</gene>
<sequence>MSSASIDLRQKLNHQISIIGCHENPPLVRRQAVTHLLEMIAVSPDDDTELAGREEFPTGAIRETLSSLIFHIGQGDGQLREFLLEQISSDPCPLRQLFLDFLPSCMPIITTKDDNTVERTTFQVMEYLRTVLTRDPSALIPIFGCLSSMAETMTSAGRQKAFSLSLQALEFASETDLPVLVRALLRISSNSEQDAVRALEALRTELMYMETSTTTESESENEDAITVVAHVVINALLDDANNHQIAKAYVTVLKDITLKEEDETSSTTKDNQEHDDQPEFVTLDLMVLVTIFQHQDFVNDVEQLLDQLLVDATFPFALLSKLTLLLCDKRKNGRPTSILYPRMIPSLVSFAVFLLLTPARTSSNNKHKNDNNRQAVAEQMMKQTQDWILKLHRVVDRDVQTELVHLLLQLSDKVASSNWADASKQQQARQRLQFHHPSAIPENDKDSYEWFQIIIADKVNAILHELARSSKQSFASLKHVLIGWLTSTTTCTATPQWEQYCMRRSCSILSVLCEPAGGSSGGIQASEIMILLQKLLFTSSSFYSAKNAFVVDSRRVVKGLLLARELVKTASLAQGDWDCIKQWVLKILLPTTRRMVEPEIGIPGLAFLETLMTMDSGGEEGLHEQDDHTTTTRNMEAIKETFEHMKMVLANTGLIQILAYYQQQQQQAPRANARQRDPAMLAYTTPPPDEFLTPAGKKRKNRKMAFCLAFFLRNTDVYLSSRWYHTVHWVFHLVETYLRVGRTVSISTSNGATKEKRKKSSQKWVPHGWLQAAIEFPAFVLNHRDFDPENAKQQDALEWAKTIFSCDEYSPCLANDDSAAAGLADLLLQAETSSQLKPVVKRAMLLGLSSLLAVSLSFAVVANAYGHLQNLPVDECGYDERLETLRLIQFQMMKIYDIRRKSDSVECLLRSVLLVVQKLARRFGKVSSEKSLPSGESSGGRRSRGRGETWPLTSARRSSSGGQTDGDQESDMQVNRLMKQLTSSHQVFKRLRQKLFVSEAFLSPDVLFVCLADAEQSNLMKEYIEALLAPQSSCWNSVATKLLHLAHMRRCLLEHLVSLISCKSSKDLEAFRTSSGVACFSHCVDIAFHLFTALPKLRKASHTPRSIAMIDPLHAGSDAIETLSSLTRTYFQYICVMFAGLETSESVVSPSALIDACSGILVSKGVLSEKDRNDTNPKTFEGLWVGFFLQLQSCNDAALACQLLELLEILSGLSSKETAAQETLNANWKALHTVYSWSERSNTQRETLPYSLMACLRRTEAGTLPKTVSSCLHDTVLKRPGNVMDSAVRQWLLRHLGLLSLVSQNAESGTGHFLRVFKELSDLLDSLDRPLEFSESDEEKKEDGSKDWGERKAKKIKGNVRQTDSFVSGIPDLHAGSCPSAFEALLHVSVGGMAVLSLSRPIGSDVLGTKESGPYIRYKNLMVLFGGLLELYEKRAHLLPRRILPTLFAAIKHMLAMTVWQLHNLVEWRNSQPLLTPAERARGSYDQGDTRYLEHFIRACWTHTIVRPLAFCEHVKLRDLETATKARDQQQRKLESVAKQRSQSRSSKQTDDDSDYRQSEDEDDNSEGAYTKGRTVSKDGSRSRVHRKVNALRYAIEKVSQVLVSIASSHNFSTSNFVNESPESVVDSPRKRKTREDDGFHRLDGTAKGGEVSHVLGGRPDKGTKLRRRSNEEDSDSSDRGKSLKKSTVVSRNQGMAITNDDDSLGEGGASDTDDCFQVGEEDDQSTSSEQFCVSGNWGEEESQASSSSGSQGLELETPIF</sequence>
<feature type="compositionally biased region" description="Polar residues" evidence="1">
    <location>
        <begin position="1613"/>
        <end position="1622"/>
    </location>
</feature>
<feature type="region of interest" description="Disordered" evidence="1">
    <location>
        <begin position="928"/>
        <end position="970"/>
    </location>
</feature>
<feature type="compositionally biased region" description="Basic and acidic residues" evidence="1">
    <location>
        <begin position="1548"/>
        <end position="1559"/>
    </location>
</feature>
<keyword evidence="3" id="KW-1185">Reference proteome</keyword>
<dbReference type="SUPFAM" id="SSF48371">
    <property type="entry name" value="ARM repeat"/>
    <property type="match status" value="1"/>
</dbReference>
<accession>A0A9N8H3C1</accession>
<organism evidence="2 3">
    <name type="scientific">Seminavis robusta</name>
    <dbReference type="NCBI Taxonomy" id="568900"/>
    <lineage>
        <taxon>Eukaryota</taxon>
        <taxon>Sar</taxon>
        <taxon>Stramenopiles</taxon>
        <taxon>Ochrophyta</taxon>
        <taxon>Bacillariophyta</taxon>
        <taxon>Bacillariophyceae</taxon>
        <taxon>Bacillariophycidae</taxon>
        <taxon>Naviculales</taxon>
        <taxon>Naviculaceae</taxon>
        <taxon>Seminavis</taxon>
    </lineage>
</organism>
<feature type="region of interest" description="Disordered" evidence="1">
    <location>
        <begin position="1526"/>
        <end position="1585"/>
    </location>
</feature>
<feature type="compositionally biased region" description="Basic and acidic residues" evidence="1">
    <location>
        <begin position="1526"/>
        <end position="1538"/>
    </location>
</feature>
<evidence type="ECO:0000313" key="2">
    <source>
        <dbReference type="EMBL" id="CAB9497665.1"/>
    </source>
</evidence>
<feature type="compositionally biased region" description="Basic and acidic residues" evidence="1">
    <location>
        <begin position="1634"/>
        <end position="1645"/>
    </location>
</feature>
<proteinExistence type="predicted"/>
<feature type="compositionally biased region" description="Acidic residues" evidence="1">
    <location>
        <begin position="1712"/>
        <end position="1725"/>
    </location>
</feature>
<feature type="compositionally biased region" description="Polar residues" evidence="1">
    <location>
        <begin position="1686"/>
        <end position="1697"/>
    </location>
</feature>
<dbReference type="EMBL" id="CAICTM010000023">
    <property type="protein sequence ID" value="CAB9497665.1"/>
    <property type="molecule type" value="Genomic_DNA"/>
</dbReference>
<protein>
    <submittedName>
        <fullName evidence="2">Uncharacterized protein</fullName>
    </submittedName>
</protein>